<protein>
    <submittedName>
        <fullName evidence="4">Putative lipoprotein LppK</fullName>
    </submittedName>
</protein>
<feature type="domain" description="Low molecular weight antigen MTB12-like C-terminal" evidence="3">
    <location>
        <begin position="52"/>
        <end position="167"/>
    </location>
</feature>
<evidence type="ECO:0000256" key="1">
    <source>
        <dbReference type="ARBA" id="ARBA00022729"/>
    </source>
</evidence>
<name>A0A7I7X0Y5_9MYCO</name>
<gene>
    <name evidence="4" type="primary">lppK</name>
    <name evidence="4" type="ORF">MHIB_12230</name>
</gene>
<sequence>MHRHRLAVSAALAAVLVLAGCGQKPGPQPEAESAPVPVTSTTVPVPAAESALPAPEALTDVLYRLADPEVPGTDKLVLVEGAKPADAATIDKFATVLKDGGYLPLSLQADGIGWSDRSPGHVTADVTVETANPDTGTFFFPMEFTPNHGDWQLSQATAKSLLAFGNARTGSTEPAPPP</sequence>
<dbReference type="Pfam" id="PF26580">
    <property type="entry name" value="Mtb12_C"/>
    <property type="match status" value="1"/>
</dbReference>
<keyword evidence="5" id="KW-1185">Reference proteome</keyword>
<keyword evidence="4" id="KW-0449">Lipoprotein</keyword>
<proteinExistence type="inferred from homology"/>
<dbReference type="OrthoDB" id="4752301at2"/>
<dbReference type="EMBL" id="AP022609">
    <property type="protein sequence ID" value="BBZ22805.1"/>
    <property type="molecule type" value="Genomic_DNA"/>
</dbReference>
<evidence type="ECO:0000313" key="4">
    <source>
        <dbReference type="EMBL" id="BBZ22805.1"/>
    </source>
</evidence>
<evidence type="ECO:0000313" key="5">
    <source>
        <dbReference type="Proteomes" id="UP000467260"/>
    </source>
</evidence>
<accession>A0A7I7X0Y5</accession>
<organism evidence="4 5">
    <name type="scientific">Mycolicibacter hiberniae</name>
    <dbReference type="NCBI Taxonomy" id="29314"/>
    <lineage>
        <taxon>Bacteria</taxon>
        <taxon>Bacillati</taxon>
        <taxon>Actinomycetota</taxon>
        <taxon>Actinomycetes</taxon>
        <taxon>Mycobacteriales</taxon>
        <taxon>Mycobacteriaceae</taxon>
        <taxon>Mycolicibacter</taxon>
    </lineage>
</organism>
<dbReference type="InterPro" id="IPR058644">
    <property type="entry name" value="Mtb12-like_C"/>
</dbReference>
<dbReference type="Proteomes" id="UP000467260">
    <property type="component" value="Chromosome"/>
</dbReference>
<reference evidence="4 5" key="1">
    <citation type="journal article" date="2019" name="Emerg. Microbes Infect.">
        <title>Comprehensive subspecies identification of 175 nontuberculous mycobacteria species based on 7547 genomic profiles.</title>
        <authorList>
            <person name="Matsumoto Y."/>
            <person name="Kinjo T."/>
            <person name="Motooka D."/>
            <person name="Nabeya D."/>
            <person name="Jung N."/>
            <person name="Uechi K."/>
            <person name="Horii T."/>
            <person name="Iida T."/>
            <person name="Fujita J."/>
            <person name="Nakamura S."/>
        </authorList>
    </citation>
    <scope>NUCLEOTIDE SEQUENCE [LARGE SCALE GENOMIC DNA]</scope>
    <source>
        <strain evidence="4 5">JCM 13571</strain>
    </source>
</reference>
<dbReference type="RefSeq" id="WP_085135642.1">
    <property type="nucleotide sequence ID" value="NZ_AP022609.1"/>
</dbReference>
<dbReference type="AlphaFoldDB" id="A0A7I7X0Y5"/>
<evidence type="ECO:0000259" key="3">
    <source>
        <dbReference type="Pfam" id="PF26580"/>
    </source>
</evidence>
<keyword evidence="1" id="KW-0732">Signal</keyword>
<dbReference type="KEGG" id="mhib:MHIB_12230"/>
<comment type="similarity">
    <text evidence="2">Belongs to the MTB12 family.</text>
</comment>
<evidence type="ECO:0000256" key="2">
    <source>
        <dbReference type="ARBA" id="ARBA00093774"/>
    </source>
</evidence>
<dbReference type="PROSITE" id="PS51257">
    <property type="entry name" value="PROKAR_LIPOPROTEIN"/>
    <property type="match status" value="1"/>
</dbReference>